<dbReference type="Proteomes" id="UP000051461">
    <property type="component" value="Unassembled WGS sequence"/>
</dbReference>
<dbReference type="AlphaFoldDB" id="A0A0R1H9A0"/>
<comment type="caution">
    <text evidence="1">The sequence shown here is derived from an EMBL/GenBank/DDBJ whole genome shotgun (WGS) entry which is preliminary data.</text>
</comment>
<reference evidence="1 2" key="1">
    <citation type="journal article" date="2015" name="Genome Announc.">
        <title>Expanding the biotechnology potential of lactobacilli through comparative genomics of 213 strains and associated genera.</title>
        <authorList>
            <person name="Sun Z."/>
            <person name="Harris H.M."/>
            <person name="McCann A."/>
            <person name="Guo C."/>
            <person name="Argimon S."/>
            <person name="Zhang W."/>
            <person name="Yang X."/>
            <person name="Jeffery I.B."/>
            <person name="Cooney J.C."/>
            <person name="Kagawa T.F."/>
            <person name="Liu W."/>
            <person name="Song Y."/>
            <person name="Salvetti E."/>
            <person name="Wrobel A."/>
            <person name="Rasinkangas P."/>
            <person name="Parkhill J."/>
            <person name="Rea M.C."/>
            <person name="O'Sullivan O."/>
            <person name="Ritari J."/>
            <person name="Douillard F.P."/>
            <person name="Paul Ross R."/>
            <person name="Yang R."/>
            <person name="Briner A.E."/>
            <person name="Felis G.E."/>
            <person name="de Vos W.M."/>
            <person name="Barrangou R."/>
            <person name="Klaenhammer T.R."/>
            <person name="Caufield P.W."/>
            <person name="Cui Y."/>
            <person name="Zhang H."/>
            <person name="O'Toole P.W."/>
        </authorList>
    </citation>
    <scope>NUCLEOTIDE SEQUENCE [LARGE SCALE GENOMIC DNA]</scope>
    <source>
        <strain evidence="1 2">DSM 20003</strain>
    </source>
</reference>
<sequence length="501" mass="56722">MKEVLVMAVQLNPKLKALLLASQLGLNQHHPLAGWHMLTILYHDGTGSGSPMTLNFLVTKYNQAYLDDDETPIADQVLKKILTVLSEQAGLVETSPRKVREQMQNGGYHLHQSYVYRITSSGIQYLKMMQDVVEAENTITANISQIDEFCQLVQQLAQSAGKTQNTQLFNDFERMRVTYNNVMKGMHKLDEDLDELANNLAFDHGSQAAEQLQQMLNEKALPAFNQLMQQEAPIQALTHLADFPERVARSQQGQDDLDASHAVGDQAKMTVRFQRTRDYVRAQLAQIELSFTSTANAMDTSLDSMFMLFQTLTGVSERLSREYERIQSQTVDIQALTRQIDQLMTHYETVQLPTALPRHLALDRQFEDPNDFLTASVAGPVVFKAQPQPPRKLTVADNPEVVQHETVVDQRLAGYREFWQLVNAQQQLVVAQPLEFTTQLARDEVIRLYSATGYDHYESFAPFSRPVKSVQTLAIGQLKLHCRGEAYSVFLPSGFVVQFEK</sequence>
<keyword evidence="2" id="KW-1185">Reference proteome</keyword>
<gene>
    <name evidence="1" type="ORF">FC07_GL000004</name>
</gene>
<proteinExistence type="predicted"/>
<dbReference type="PATRIC" id="fig|1423726.3.peg.4"/>
<dbReference type="EMBL" id="AZDA01000007">
    <property type="protein sequence ID" value="KRK40596.1"/>
    <property type="molecule type" value="Genomic_DNA"/>
</dbReference>
<evidence type="ECO:0000313" key="1">
    <source>
        <dbReference type="EMBL" id="KRK40596.1"/>
    </source>
</evidence>
<protein>
    <submittedName>
        <fullName evidence="1">Uncharacterized protein</fullName>
    </submittedName>
</protein>
<dbReference type="STRING" id="1423726.FC07_GL000004"/>
<name>A0A0R1H9A0_9LACO</name>
<evidence type="ECO:0000313" key="2">
    <source>
        <dbReference type="Proteomes" id="UP000051461"/>
    </source>
</evidence>
<organism evidence="1 2">
    <name type="scientific">Loigolactobacillus bifermentans DSM 20003</name>
    <dbReference type="NCBI Taxonomy" id="1423726"/>
    <lineage>
        <taxon>Bacteria</taxon>
        <taxon>Bacillati</taxon>
        <taxon>Bacillota</taxon>
        <taxon>Bacilli</taxon>
        <taxon>Lactobacillales</taxon>
        <taxon>Lactobacillaceae</taxon>
        <taxon>Loigolactobacillus</taxon>
    </lineage>
</organism>
<accession>A0A0R1H9A0</accession>